<accession>A0A1D2MNG1</accession>
<evidence type="ECO:0000313" key="6">
    <source>
        <dbReference type="Proteomes" id="UP000094527"/>
    </source>
</evidence>
<evidence type="ECO:0000259" key="4">
    <source>
        <dbReference type="PROSITE" id="PS50157"/>
    </source>
</evidence>
<evidence type="ECO:0000256" key="1">
    <source>
        <dbReference type="PROSITE-ProRule" id="PRU00042"/>
    </source>
</evidence>
<dbReference type="PROSITE" id="PS50157">
    <property type="entry name" value="ZINC_FINGER_C2H2_2"/>
    <property type="match status" value="2"/>
</dbReference>
<evidence type="ECO:0000256" key="2">
    <source>
        <dbReference type="SAM" id="Coils"/>
    </source>
</evidence>
<dbReference type="Gene3D" id="3.30.160.60">
    <property type="entry name" value="Classic Zinc Finger"/>
    <property type="match status" value="1"/>
</dbReference>
<keyword evidence="1" id="KW-0479">Metal-binding</keyword>
<evidence type="ECO:0000313" key="5">
    <source>
        <dbReference type="EMBL" id="ODM94609.1"/>
    </source>
</evidence>
<feature type="domain" description="C2H2-type" evidence="4">
    <location>
        <begin position="172"/>
        <end position="200"/>
    </location>
</feature>
<sequence length="490" mass="57137">MIKPKLMLERLHWEQSEKEGIIKTNNCKTDEDSGSGKTTKDLIVRSQKPGSKHVTIKSKTVQPMKPFHKKKGRKSRIERERLERENLQLKANLQDKKIHRKCKLEAIQKFEELLTEDSIDDMTDPIHDGEKKPNEASVSKNKSRKYSRARAAATRKKVEEETQPDVVRSFKFRCHLCPGGFYTQFELGRHVNGVHMGGRKLKTCCVCLKVFNKRDSLNDHLFAHEKAEVNEEKYNFLQPWTRRDLKSHAFAYCKFCLLSHSTHHSYVTHIREEHTPTPETFQFSCKFDNCPEKFSSIRTMLKHAKDTHAREFYGKFSWMRMTRGIFTGKQVFPRDEFGNYIKKQDRDVTQNAIHAKTVQKTKKRAVKKVKKLQLSKRVKSCTPFQEPLSDEDNEEVYDPSDDDWARKHRSSVRHIPKTLHHARSPPVKIIKLESVQIESEQRVKIEPMINLESPPEPPQPFSLPFSTSFEILADEQVDADASNHTNLTVY</sequence>
<feature type="coiled-coil region" evidence="2">
    <location>
        <begin position="72"/>
        <end position="99"/>
    </location>
</feature>
<dbReference type="GO" id="GO:0008270">
    <property type="term" value="F:zinc ion binding"/>
    <property type="evidence" value="ECO:0007669"/>
    <property type="project" value="UniProtKB-KW"/>
</dbReference>
<feature type="compositionally biased region" description="Acidic residues" evidence="3">
    <location>
        <begin position="388"/>
        <end position="402"/>
    </location>
</feature>
<reference evidence="5 6" key="1">
    <citation type="journal article" date="2016" name="Genome Biol. Evol.">
        <title>Gene Family Evolution Reflects Adaptation to Soil Environmental Stressors in the Genome of the Collembolan Orchesella cincta.</title>
        <authorList>
            <person name="Faddeeva-Vakhrusheva A."/>
            <person name="Derks M.F."/>
            <person name="Anvar S.Y."/>
            <person name="Agamennone V."/>
            <person name="Suring W."/>
            <person name="Smit S."/>
            <person name="van Straalen N.M."/>
            <person name="Roelofs D."/>
        </authorList>
    </citation>
    <scope>NUCLEOTIDE SEQUENCE [LARGE SCALE GENOMIC DNA]</scope>
    <source>
        <tissue evidence="5">Mixed pool</tissue>
    </source>
</reference>
<dbReference type="AlphaFoldDB" id="A0A1D2MNG1"/>
<keyword evidence="6" id="KW-1185">Reference proteome</keyword>
<organism evidence="5 6">
    <name type="scientific">Orchesella cincta</name>
    <name type="common">Springtail</name>
    <name type="synonym">Podura cincta</name>
    <dbReference type="NCBI Taxonomy" id="48709"/>
    <lineage>
        <taxon>Eukaryota</taxon>
        <taxon>Metazoa</taxon>
        <taxon>Ecdysozoa</taxon>
        <taxon>Arthropoda</taxon>
        <taxon>Hexapoda</taxon>
        <taxon>Collembola</taxon>
        <taxon>Entomobryomorpha</taxon>
        <taxon>Entomobryoidea</taxon>
        <taxon>Orchesellidae</taxon>
        <taxon>Orchesellinae</taxon>
        <taxon>Orchesella</taxon>
    </lineage>
</organism>
<keyword evidence="1" id="KW-0862">Zinc</keyword>
<dbReference type="SMART" id="SM00355">
    <property type="entry name" value="ZnF_C2H2"/>
    <property type="match status" value="4"/>
</dbReference>
<protein>
    <submittedName>
        <fullName evidence="5">Zinc finger protein-likeMSN2</fullName>
    </submittedName>
</protein>
<comment type="caution">
    <text evidence="5">The sequence shown here is derived from an EMBL/GenBank/DDBJ whole genome shotgun (WGS) entry which is preliminary data.</text>
</comment>
<dbReference type="STRING" id="48709.A0A1D2MNG1"/>
<dbReference type="InterPro" id="IPR013087">
    <property type="entry name" value="Znf_C2H2_type"/>
</dbReference>
<feature type="compositionally biased region" description="Basic and acidic residues" evidence="3">
    <location>
        <begin position="124"/>
        <end position="134"/>
    </location>
</feature>
<keyword evidence="1" id="KW-0863">Zinc-finger</keyword>
<proteinExistence type="predicted"/>
<dbReference type="EMBL" id="LJIJ01000782">
    <property type="protein sequence ID" value="ODM94609.1"/>
    <property type="molecule type" value="Genomic_DNA"/>
</dbReference>
<name>A0A1D2MNG1_ORCCI</name>
<feature type="domain" description="C2H2-type" evidence="4">
    <location>
        <begin position="283"/>
        <end position="313"/>
    </location>
</feature>
<dbReference type="PROSITE" id="PS00028">
    <property type="entry name" value="ZINC_FINGER_C2H2_1"/>
    <property type="match status" value="3"/>
</dbReference>
<feature type="region of interest" description="Disordered" evidence="3">
    <location>
        <begin position="383"/>
        <end position="404"/>
    </location>
</feature>
<evidence type="ECO:0000256" key="3">
    <source>
        <dbReference type="SAM" id="MobiDB-lite"/>
    </source>
</evidence>
<gene>
    <name evidence="5" type="ORF">Ocin01_12062</name>
</gene>
<keyword evidence="2" id="KW-0175">Coiled coil</keyword>
<feature type="region of interest" description="Disordered" evidence="3">
    <location>
        <begin position="121"/>
        <end position="160"/>
    </location>
</feature>
<dbReference type="Proteomes" id="UP000094527">
    <property type="component" value="Unassembled WGS sequence"/>
</dbReference>